<name>A0ACC0TRF7_9AGAM</name>
<organism evidence="1 2">
    <name type="scientific">Russula earlei</name>
    <dbReference type="NCBI Taxonomy" id="71964"/>
    <lineage>
        <taxon>Eukaryota</taxon>
        <taxon>Fungi</taxon>
        <taxon>Dikarya</taxon>
        <taxon>Basidiomycota</taxon>
        <taxon>Agaricomycotina</taxon>
        <taxon>Agaricomycetes</taxon>
        <taxon>Russulales</taxon>
        <taxon>Russulaceae</taxon>
        <taxon>Russula</taxon>
    </lineage>
</organism>
<protein>
    <submittedName>
        <fullName evidence="1">Uncharacterized protein</fullName>
    </submittedName>
</protein>
<gene>
    <name evidence="1" type="ORF">F5148DRAFT_1294629</name>
</gene>
<evidence type="ECO:0000313" key="1">
    <source>
        <dbReference type="EMBL" id="KAI9436393.1"/>
    </source>
</evidence>
<reference evidence="1" key="1">
    <citation type="submission" date="2021-03" db="EMBL/GenBank/DDBJ databases">
        <title>Evolutionary priming and transition to the ectomycorrhizal habit in an iconic lineage of mushroom-forming fungi: is preadaptation a requirement?</title>
        <authorList>
            <consortium name="DOE Joint Genome Institute"/>
            <person name="Looney B.P."/>
            <person name="Miyauchi S."/>
            <person name="Morin E."/>
            <person name="Drula E."/>
            <person name="Courty P.E."/>
            <person name="Chicoki N."/>
            <person name="Fauchery L."/>
            <person name="Kohler A."/>
            <person name="Kuo A."/>
            <person name="LaButti K."/>
            <person name="Pangilinan J."/>
            <person name="Lipzen A."/>
            <person name="Riley R."/>
            <person name="Andreopoulos W."/>
            <person name="He G."/>
            <person name="Johnson J."/>
            <person name="Barry K.W."/>
            <person name="Grigoriev I.V."/>
            <person name="Nagy L."/>
            <person name="Hibbett D."/>
            <person name="Henrissat B."/>
            <person name="Matheny P.B."/>
            <person name="Labbe J."/>
            <person name="Martin A.F."/>
        </authorList>
    </citation>
    <scope>NUCLEOTIDE SEQUENCE</scope>
    <source>
        <strain evidence="1">BPL698</strain>
    </source>
</reference>
<proteinExistence type="predicted"/>
<dbReference type="EMBL" id="JAGFNK010000992">
    <property type="protein sequence ID" value="KAI9436393.1"/>
    <property type="molecule type" value="Genomic_DNA"/>
</dbReference>
<keyword evidence="2" id="KW-1185">Reference proteome</keyword>
<accession>A0ACC0TRF7</accession>
<comment type="caution">
    <text evidence="1">The sequence shown here is derived from an EMBL/GenBank/DDBJ whole genome shotgun (WGS) entry which is preliminary data.</text>
</comment>
<dbReference type="Proteomes" id="UP001207468">
    <property type="component" value="Unassembled WGS sequence"/>
</dbReference>
<evidence type="ECO:0000313" key="2">
    <source>
        <dbReference type="Proteomes" id="UP001207468"/>
    </source>
</evidence>
<sequence>MMNSAQYINFRRDAFRRINYLDSANGITLPANTGYPAVPTMTDDQRIFGQDAIAYANVLKGWQNGVFNGNLVPTTDWTGMVKQTGITQDHTLSVSGGSAKIRAYASFGYLNQQGTQIGQSYNRYSGKFSIDITPTKWFSMGGNMNFTSSTQEYGYSTTNATGPGTIYAAAQGMLPYAVPFDSTGKRINLPGGDIGILNVIGEDKYNINERKILRALGSIYGEITFMKGLKYRIQFGPDYYNYQDGRFMSANSINRGDGQPGSTSYAELNRDNKFAYTLDNLIYYNKTIGRHDFGVTLLQSASLNRDEPSDMTAVNLPFESQLWYQLNSVSALNSYSTGLTKSTLTSYMARGNYSYLGKYLLTASARWDGASQLAPGHKWDFFPSLALAWRIQQEEFMRHIKWVNDLKLRFGVGSTGNAAVSPYTTEGRLQTLYYTYGASVVPGYVSSDASLATPISFPNPQLGWEHTTQYNVGVDFSIFKGRLNGAIDAYTTRTTNLLLLRTIPSINGYTTSLDNVGISANRGIDITLSSTNIRNSRFTWSTSLIFSANKDRIVELENGKSDDINNLWFIGQHLSVGYDFKKIGIWQNTPADLAEMAKFNANIASKTSWFRPGSIKVADLNHDYKIDANNDRTIVGHYNPDWIGGITNTFDYKNFSLSAFIYARWGFTMQTGAEALQGRYAQRQLNYWTPTNPTNDYPAPNYNSAAGDTYVSSLNYQNGSFIALRNVSLVYNLPDAVSKRMTLTRVRVYVQVINPTLIYSKIGWLNPDTGTSTYNRGFVLGLNVGF</sequence>